<feature type="compositionally biased region" description="Low complexity" evidence="10">
    <location>
        <begin position="130"/>
        <end position="155"/>
    </location>
</feature>
<feature type="domain" description="Protein export membrane protein SecD/SecF C-terminal" evidence="11">
    <location>
        <begin position="412"/>
        <end position="578"/>
    </location>
</feature>
<dbReference type="NCBIfam" id="TIGR00916">
    <property type="entry name" value="2A0604s01"/>
    <property type="match status" value="1"/>
</dbReference>
<evidence type="ECO:0000259" key="12">
    <source>
        <dbReference type="Pfam" id="PF21760"/>
    </source>
</evidence>
<evidence type="ECO:0000256" key="5">
    <source>
        <dbReference type="ARBA" id="ARBA00022927"/>
    </source>
</evidence>
<dbReference type="NCBIfam" id="TIGR01129">
    <property type="entry name" value="secD"/>
    <property type="match status" value="1"/>
</dbReference>
<feature type="compositionally biased region" description="Low complexity" evidence="10">
    <location>
        <begin position="201"/>
        <end position="216"/>
    </location>
</feature>
<dbReference type="InterPro" id="IPR048634">
    <property type="entry name" value="SecD_SecF_C"/>
</dbReference>
<keyword evidence="8 9" id="KW-0472">Membrane</keyword>
<feature type="transmembrane region" description="Helical" evidence="9">
    <location>
        <begin position="483"/>
        <end position="502"/>
    </location>
</feature>
<dbReference type="Gene3D" id="3.30.1360.200">
    <property type="match status" value="1"/>
</dbReference>
<evidence type="ECO:0000256" key="7">
    <source>
        <dbReference type="ARBA" id="ARBA00023010"/>
    </source>
</evidence>
<comment type="subcellular location">
    <subcellularLocation>
        <location evidence="1 9">Cell membrane</location>
        <topology evidence="1 9">Multi-pass membrane protein</topology>
    </subcellularLocation>
</comment>
<keyword evidence="15" id="KW-1185">Reference proteome</keyword>
<dbReference type="HAMAP" id="MF_01463_B">
    <property type="entry name" value="SecD_B"/>
    <property type="match status" value="1"/>
</dbReference>
<evidence type="ECO:0000256" key="1">
    <source>
        <dbReference type="ARBA" id="ARBA00004651"/>
    </source>
</evidence>
<feature type="compositionally biased region" description="Low complexity" evidence="10">
    <location>
        <begin position="176"/>
        <end position="191"/>
    </location>
</feature>
<evidence type="ECO:0000259" key="13">
    <source>
        <dbReference type="Pfam" id="PF22599"/>
    </source>
</evidence>
<dbReference type="GO" id="GO:0015450">
    <property type="term" value="F:protein-transporting ATPase activity"/>
    <property type="evidence" value="ECO:0007669"/>
    <property type="project" value="InterPro"/>
</dbReference>
<evidence type="ECO:0000256" key="3">
    <source>
        <dbReference type="ARBA" id="ARBA00022475"/>
    </source>
</evidence>
<dbReference type="Gene3D" id="1.20.1640.10">
    <property type="entry name" value="Multidrug efflux transporter AcrB transmembrane domain"/>
    <property type="match status" value="1"/>
</dbReference>
<feature type="transmembrane region" description="Helical" evidence="9">
    <location>
        <begin position="451"/>
        <end position="471"/>
    </location>
</feature>
<evidence type="ECO:0000313" key="14">
    <source>
        <dbReference type="EMBL" id="MBF4162202.1"/>
    </source>
</evidence>
<keyword evidence="2 9" id="KW-0813">Transport</keyword>
<comment type="similarity">
    <text evidence="9">Belongs to the SecD/SecF family. SecD subfamily.</text>
</comment>
<evidence type="ECO:0000256" key="8">
    <source>
        <dbReference type="ARBA" id="ARBA00023136"/>
    </source>
</evidence>
<dbReference type="PANTHER" id="PTHR30081">
    <property type="entry name" value="PROTEIN-EXPORT MEMBRANE PROTEIN SEC"/>
    <property type="match status" value="1"/>
</dbReference>
<dbReference type="Gene3D" id="3.30.70.3220">
    <property type="match status" value="1"/>
</dbReference>
<dbReference type="EMBL" id="JADIVZ010000004">
    <property type="protein sequence ID" value="MBF4162202.1"/>
    <property type="molecule type" value="Genomic_DNA"/>
</dbReference>
<feature type="domain" description="SecDF P1 head subdomain" evidence="13">
    <location>
        <begin position="295"/>
        <end position="404"/>
    </location>
</feature>
<dbReference type="InterPro" id="IPR048631">
    <property type="entry name" value="SecD_1st"/>
</dbReference>
<dbReference type="PANTHER" id="PTHR30081:SF1">
    <property type="entry name" value="PROTEIN TRANSLOCASE SUBUNIT SECD"/>
    <property type="match status" value="1"/>
</dbReference>
<dbReference type="Pfam" id="PF21760">
    <property type="entry name" value="SecD_1st"/>
    <property type="match status" value="1"/>
</dbReference>
<keyword evidence="7 9" id="KW-0811">Translocation</keyword>
<dbReference type="GO" id="GO:0065002">
    <property type="term" value="P:intracellular protein transmembrane transport"/>
    <property type="evidence" value="ECO:0007669"/>
    <property type="project" value="UniProtKB-UniRule"/>
</dbReference>
<name>A0A930Y7M9_9ACTN</name>
<feature type="domain" description="Protein translocase subunit SecDF P1" evidence="12">
    <location>
        <begin position="60"/>
        <end position="116"/>
    </location>
</feature>
<dbReference type="AlphaFoldDB" id="A0A930Y7M9"/>
<dbReference type="InterPro" id="IPR054384">
    <property type="entry name" value="SecDF_P1_head"/>
</dbReference>
<evidence type="ECO:0000256" key="9">
    <source>
        <dbReference type="HAMAP-Rule" id="MF_01463"/>
    </source>
</evidence>
<comment type="function">
    <text evidence="9">Part of the Sec protein translocase complex. Interacts with the SecYEG preprotein conducting channel. SecDF uses the proton motive force (PMF) to complete protein translocation after the ATP-dependent function of SecA.</text>
</comment>
<proteinExistence type="inferred from homology"/>
<comment type="caution">
    <text evidence="14">The sequence shown here is derived from an EMBL/GenBank/DDBJ whole genome shotgun (WGS) entry which is preliminary data.</text>
</comment>
<evidence type="ECO:0000256" key="4">
    <source>
        <dbReference type="ARBA" id="ARBA00022692"/>
    </source>
</evidence>
<dbReference type="GO" id="GO:0006605">
    <property type="term" value="P:protein targeting"/>
    <property type="evidence" value="ECO:0007669"/>
    <property type="project" value="UniProtKB-UniRule"/>
</dbReference>
<comment type="caution">
    <text evidence="9">Lacks conserved residue(s) required for the propagation of feature annotation.</text>
</comment>
<feature type="transmembrane region" description="Helical" evidence="9">
    <location>
        <begin position="423"/>
        <end position="444"/>
    </location>
</feature>
<dbReference type="InterPro" id="IPR055344">
    <property type="entry name" value="SecD_SecF_C_bact"/>
</dbReference>
<reference evidence="14" key="1">
    <citation type="submission" date="2020-11" db="EMBL/GenBank/DDBJ databases">
        <title>Nocardioides sp. CBS4Y-1, whole genome shotgun sequence.</title>
        <authorList>
            <person name="Tuo L."/>
        </authorList>
    </citation>
    <scope>NUCLEOTIDE SEQUENCE</scope>
    <source>
        <strain evidence="14">CBS4Y-1</strain>
    </source>
</reference>
<evidence type="ECO:0000259" key="11">
    <source>
        <dbReference type="Pfam" id="PF02355"/>
    </source>
</evidence>
<dbReference type="SUPFAM" id="SSF82866">
    <property type="entry name" value="Multidrug efflux transporter AcrB transmembrane domain"/>
    <property type="match status" value="1"/>
</dbReference>
<organism evidence="14 15">
    <name type="scientific">Nocardioides acrostichi</name>
    <dbReference type="NCBI Taxonomy" id="2784339"/>
    <lineage>
        <taxon>Bacteria</taxon>
        <taxon>Bacillati</taxon>
        <taxon>Actinomycetota</taxon>
        <taxon>Actinomycetes</taxon>
        <taxon>Propionibacteriales</taxon>
        <taxon>Nocardioidaceae</taxon>
        <taxon>Nocardioides</taxon>
    </lineage>
</organism>
<feature type="region of interest" description="Disordered" evidence="10">
    <location>
        <begin position="126"/>
        <end position="252"/>
    </location>
</feature>
<dbReference type="InterPro" id="IPR005791">
    <property type="entry name" value="SecD"/>
</dbReference>
<dbReference type="Pfam" id="PF22599">
    <property type="entry name" value="SecDF_P1_head"/>
    <property type="match status" value="1"/>
</dbReference>
<evidence type="ECO:0000256" key="2">
    <source>
        <dbReference type="ARBA" id="ARBA00022448"/>
    </source>
</evidence>
<dbReference type="Pfam" id="PF02355">
    <property type="entry name" value="SecD_SecF_C"/>
    <property type="match status" value="1"/>
</dbReference>
<gene>
    <name evidence="9 14" type="primary">secD</name>
    <name evidence="14" type="ORF">ISG29_10900</name>
</gene>
<keyword evidence="4 9" id="KW-0812">Transmembrane</keyword>
<protein>
    <recommendedName>
        <fullName evidence="9">Protein translocase subunit SecD</fullName>
    </recommendedName>
</protein>
<sequence>MARNKARPGRTLVVFALALAVAYGLVALAGTWKPSLGLDLRGGTSITLRATGSPSQESLDEARQIIDDRVNGSGTAEADVTTQGSNEIVIEVPGKNARDLLDTITRTAQLRFRLVACSAVDGQCGGTTGSSGATSQLQQSLPSGAASGSSDPESGGSDGTGNNRPPVGFAVKPDARATASPSASPTSDSSPGADVSATPLTTTSSSPTGKPTTGSTGQSGGQSGGQQNAALKRQLRGCTSAAAKDKTSTDPLTWIDSPTQACVDAFNAFSQANACPKDGSQALMADEPDSPLITCDDSGVPFLLSNAMIEGTQLKDAAAEIPQNQVGWVVTLSFNGEATSTFGKVSSALAGTEKQFAIVLDGQVLSNPVVNEPILDGNAQISGNFNETSANSLATSLRYGSLPISFEKDPLAETIGPSLAGDYLTAGLTAGAVGLAIVMLYCLLYYRGLGMVVIASLVASAAITYALVLLLSETAGFTLTLPGIAGLIIAIGITADSFIVYFERIRDEMRAGKSMRVAVEAGWKRARNTCLAADAVSLLAAVVLYVFAAGVVKGFAFALGLTTLIDLGVFFWFTHPMVSWLARFRFFNRGHRLSGLNAETLGIDRITPGTPAGRTKERTA</sequence>
<dbReference type="GO" id="GO:0005886">
    <property type="term" value="C:plasma membrane"/>
    <property type="evidence" value="ECO:0007669"/>
    <property type="project" value="UniProtKB-SubCell"/>
</dbReference>
<keyword evidence="5 9" id="KW-0653">Protein transport</keyword>
<keyword evidence="3 9" id="KW-1003">Cell membrane</keyword>
<dbReference type="Proteomes" id="UP000656804">
    <property type="component" value="Unassembled WGS sequence"/>
</dbReference>
<comment type="subunit">
    <text evidence="9">Forms a complex with SecF. Part of the essential Sec protein translocation apparatus which comprises SecA, SecYEG and auxiliary proteins SecDF. Other proteins may also be involved.</text>
</comment>
<evidence type="ECO:0000256" key="10">
    <source>
        <dbReference type="SAM" id="MobiDB-lite"/>
    </source>
</evidence>
<dbReference type="RefSeq" id="WP_194503444.1">
    <property type="nucleotide sequence ID" value="NZ_JADIVZ010000004.1"/>
</dbReference>
<feature type="transmembrane region" description="Helical" evidence="9">
    <location>
        <begin position="554"/>
        <end position="573"/>
    </location>
</feature>
<dbReference type="InterPro" id="IPR022813">
    <property type="entry name" value="SecD/SecF_arch_bac"/>
</dbReference>
<evidence type="ECO:0000313" key="15">
    <source>
        <dbReference type="Proteomes" id="UP000656804"/>
    </source>
</evidence>
<evidence type="ECO:0000256" key="6">
    <source>
        <dbReference type="ARBA" id="ARBA00022989"/>
    </source>
</evidence>
<keyword evidence="6 9" id="KW-1133">Transmembrane helix</keyword>
<dbReference type="GO" id="GO:0043952">
    <property type="term" value="P:protein transport by the Sec complex"/>
    <property type="evidence" value="ECO:0007669"/>
    <property type="project" value="UniProtKB-UniRule"/>
</dbReference>
<feature type="transmembrane region" description="Helical" evidence="9">
    <location>
        <begin position="530"/>
        <end position="548"/>
    </location>
</feature>
<accession>A0A930Y7M9</accession>